<keyword evidence="5 13" id="KW-0347">Helicase</keyword>
<keyword evidence="6 13" id="KW-0269">Exonuclease</keyword>
<protein>
    <recommendedName>
        <fullName evidence="13">ATP-dependent helicase/nuclease subunit A</fullName>
        <ecNumber evidence="13">3.1.-.-</ecNumber>
        <ecNumber evidence="13">5.6.2.4</ecNumber>
    </recommendedName>
    <alternativeName>
        <fullName evidence="13">ATP-dependent helicase/nuclease AddA</fullName>
    </alternativeName>
    <alternativeName>
        <fullName evidence="13">DNA 3'-5' helicase AddA</fullName>
    </alternativeName>
</protein>
<keyword evidence="2 13" id="KW-0547">Nucleotide-binding</keyword>
<dbReference type="SUPFAM" id="SSF52980">
    <property type="entry name" value="Restriction endonuclease-like"/>
    <property type="match status" value="1"/>
</dbReference>
<evidence type="ECO:0000256" key="7">
    <source>
        <dbReference type="ARBA" id="ARBA00022840"/>
    </source>
</evidence>
<comment type="similarity">
    <text evidence="13">Belongs to the helicase family. AddA subfamily.</text>
</comment>
<dbReference type="EC" id="5.6.2.4" evidence="13"/>
<keyword evidence="10 13" id="KW-0413">Isomerase</keyword>
<comment type="function">
    <text evidence="13">The heterodimer acts as both an ATP-dependent DNA helicase and an ATP-dependent, dual-direction single-stranded exonuclease. Recognizes the chi site generating a DNA molecule suitable for the initiation of homologous recombination. The AddA nuclease domain is required for chi fragment generation; this subunit has the helicase and 3' -&gt; 5' nuclease activities.</text>
</comment>
<evidence type="ECO:0000256" key="2">
    <source>
        <dbReference type="ARBA" id="ARBA00022741"/>
    </source>
</evidence>
<evidence type="ECO:0000256" key="10">
    <source>
        <dbReference type="ARBA" id="ARBA00023235"/>
    </source>
</evidence>
<dbReference type="GO" id="GO:0043138">
    <property type="term" value="F:3'-5' DNA helicase activity"/>
    <property type="evidence" value="ECO:0007669"/>
    <property type="project" value="UniProtKB-UniRule"/>
</dbReference>
<keyword evidence="9 13" id="KW-0234">DNA repair</keyword>
<dbReference type="InterPro" id="IPR000212">
    <property type="entry name" value="DNA_helicase_UvrD/REP"/>
</dbReference>
<dbReference type="PROSITE" id="PS51198">
    <property type="entry name" value="UVRD_HELICASE_ATP_BIND"/>
    <property type="match status" value="1"/>
</dbReference>
<dbReference type="GO" id="GO:0005524">
    <property type="term" value="F:ATP binding"/>
    <property type="evidence" value="ECO:0007669"/>
    <property type="project" value="UniProtKB-UniRule"/>
</dbReference>
<dbReference type="GO" id="GO:0003690">
    <property type="term" value="F:double-stranded DNA binding"/>
    <property type="evidence" value="ECO:0007669"/>
    <property type="project" value="UniProtKB-UniRule"/>
</dbReference>
<dbReference type="SUPFAM" id="SSF52540">
    <property type="entry name" value="P-loop containing nucleoside triphosphate hydrolases"/>
    <property type="match status" value="1"/>
</dbReference>
<dbReference type="InterPro" id="IPR014017">
    <property type="entry name" value="DNA_helicase_UvrD-like_C"/>
</dbReference>
<evidence type="ECO:0000256" key="3">
    <source>
        <dbReference type="ARBA" id="ARBA00022763"/>
    </source>
</evidence>
<keyword evidence="4 13" id="KW-0378">Hydrolase</keyword>
<dbReference type="InterPro" id="IPR014152">
    <property type="entry name" value="AddA"/>
</dbReference>
<feature type="domain" description="UvrD-like helicase C-terminal" evidence="16">
    <location>
        <begin position="525"/>
        <end position="814"/>
    </location>
</feature>
<dbReference type="InterPro" id="IPR014016">
    <property type="entry name" value="UvrD-like_ATP-bd"/>
</dbReference>
<organism evidence="17 18">
    <name type="scientific">Fictibacillus marinisediminis</name>
    <dbReference type="NCBI Taxonomy" id="2878389"/>
    <lineage>
        <taxon>Bacteria</taxon>
        <taxon>Bacillati</taxon>
        <taxon>Bacillota</taxon>
        <taxon>Bacilli</taxon>
        <taxon>Bacillales</taxon>
        <taxon>Fictibacillaceae</taxon>
        <taxon>Fictibacillus</taxon>
    </lineage>
</organism>
<dbReference type="FunFam" id="3.40.50.300:FF:001236">
    <property type="entry name" value="ATP-dependent helicase/nuclease subunit A"/>
    <property type="match status" value="1"/>
</dbReference>
<evidence type="ECO:0000256" key="12">
    <source>
        <dbReference type="ARBA" id="ARBA00048988"/>
    </source>
</evidence>
<comment type="caution">
    <text evidence="17">The sequence shown here is derived from an EMBL/GenBank/DDBJ whole genome shotgun (WGS) entry which is preliminary data.</text>
</comment>
<keyword evidence="1 13" id="KW-0540">Nuclease</keyword>
<dbReference type="Gene3D" id="3.40.50.300">
    <property type="entry name" value="P-loop containing nucleotide triphosphate hydrolases"/>
    <property type="match status" value="4"/>
</dbReference>
<dbReference type="AlphaFoldDB" id="A0A9X1X9U5"/>
<accession>A0A9X1X9U5</accession>
<dbReference type="Proteomes" id="UP001139011">
    <property type="component" value="Unassembled WGS sequence"/>
</dbReference>
<keyword evidence="18" id="KW-1185">Reference proteome</keyword>
<keyword evidence="8 13" id="KW-0238">DNA-binding</keyword>
<dbReference type="GO" id="GO:0000724">
    <property type="term" value="P:double-strand break repair via homologous recombination"/>
    <property type="evidence" value="ECO:0007669"/>
    <property type="project" value="UniProtKB-UniRule"/>
</dbReference>
<evidence type="ECO:0000313" key="18">
    <source>
        <dbReference type="Proteomes" id="UP001139011"/>
    </source>
</evidence>
<evidence type="ECO:0000256" key="9">
    <source>
        <dbReference type="ARBA" id="ARBA00023204"/>
    </source>
</evidence>
<feature type="domain" description="UvrD-like helicase ATP-binding" evidence="15">
    <location>
        <begin position="11"/>
        <end position="485"/>
    </location>
</feature>
<dbReference type="HAMAP" id="MF_01451">
    <property type="entry name" value="AddA"/>
    <property type="match status" value="1"/>
</dbReference>
<dbReference type="RefSeq" id="WP_248252304.1">
    <property type="nucleotide sequence ID" value="NZ_JAIWJX010000002.1"/>
</dbReference>
<dbReference type="FunFam" id="3.40.50.300:FF:001196">
    <property type="entry name" value="ATP-dependent helicase/nuclease subunit A"/>
    <property type="match status" value="1"/>
</dbReference>
<dbReference type="GO" id="GO:0008408">
    <property type="term" value="F:3'-5' exonuclease activity"/>
    <property type="evidence" value="ECO:0007669"/>
    <property type="project" value="UniProtKB-UniRule"/>
</dbReference>
<evidence type="ECO:0000256" key="11">
    <source>
        <dbReference type="ARBA" id="ARBA00034617"/>
    </source>
</evidence>
<comment type="cofactor">
    <cofactor evidence="13">
        <name>Mg(2+)</name>
        <dbReference type="ChEBI" id="CHEBI:18420"/>
    </cofactor>
</comment>
<feature type="binding site" evidence="14">
    <location>
        <begin position="32"/>
        <end position="39"/>
    </location>
    <ligand>
        <name>ATP</name>
        <dbReference type="ChEBI" id="CHEBI:30616"/>
    </ligand>
</feature>
<dbReference type="InterPro" id="IPR011335">
    <property type="entry name" value="Restrct_endonuc-II-like"/>
</dbReference>
<evidence type="ECO:0000256" key="1">
    <source>
        <dbReference type="ARBA" id="ARBA00022722"/>
    </source>
</evidence>
<evidence type="ECO:0000256" key="8">
    <source>
        <dbReference type="ARBA" id="ARBA00023125"/>
    </source>
</evidence>
<dbReference type="PANTHER" id="PTHR11070:SF48">
    <property type="entry name" value="ATP-DEPENDENT HELICASE_NUCLEASE SUBUNIT A"/>
    <property type="match status" value="1"/>
</dbReference>
<dbReference type="CDD" id="cd17932">
    <property type="entry name" value="DEXQc_UvrD"/>
    <property type="match status" value="2"/>
</dbReference>
<dbReference type="GO" id="GO:0005829">
    <property type="term" value="C:cytosol"/>
    <property type="evidence" value="ECO:0007669"/>
    <property type="project" value="TreeGrafter"/>
</dbReference>
<dbReference type="Pfam" id="PF12705">
    <property type="entry name" value="PDDEXK_1"/>
    <property type="match status" value="1"/>
</dbReference>
<comment type="subunit">
    <text evidence="13">Heterodimer of AddA and AddB/RexB.</text>
</comment>
<evidence type="ECO:0000256" key="6">
    <source>
        <dbReference type="ARBA" id="ARBA00022839"/>
    </source>
</evidence>
<evidence type="ECO:0000256" key="4">
    <source>
        <dbReference type="ARBA" id="ARBA00022801"/>
    </source>
</evidence>
<dbReference type="EMBL" id="JAIWJX010000002">
    <property type="protein sequence ID" value="MCK6256669.1"/>
    <property type="molecule type" value="Genomic_DNA"/>
</dbReference>
<evidence type="ECO:0000256" key="5">
    <source>
        <dbReference type="ARBA" id="ARBA00022806"/>
    </source>
</evidence>
<comment type="catalytic activity">
    <reaction evidence="11 13">
        <text>Couples ATP hydrolysis with the unwinding of duplex DNA by translocating in the 3'-5' direction.</text>
        <dbReference type="EC" id="5.6.2.4"/>
    </reaction>
</comment>
<evidence type="ECO:0000256" key="13">
    <source>
        <dbReference type="HAMAP-Rule" id="MF_01451"/>
    </source>
</evidence>
<gene>
    <name evidence="13 17" type="primary">addA</name>
    <name evidence="17" type="ORF">LCY76_08685</name>
</gene>
<name>A0A9X1X9U5_9BACL</name>
<evidence type="ECO:0000313" key="17">
    <source>
        <dbReference type="EMBL" id="MCK6256669.1"/>
    </source>
</evidence>
<evidence type="ECO:0000259" key="16">
    <source>
        <dbReference type="PROSITE" id="PS51217"/>
    </source>
</evidence>
<evidence type="ECO:0000259" key="15">
    <source>
        <dbReference type="PROSITE" id="PS51198"/>
    </source>
</evidence>
<keyword evidence="3 13" id="KW-0227">DNA damage</keyword>
<dbReference type="Gene3D" id="3.90.320.10">
    <property type="match status" value="1"/>
</dbReference>
<dbReference type="Pfam" id="PF13361">
    <property type="entry name" value="UvrD_C"/>
    <property type="match status" value="1"/>
</dbReference>
<dbReference type="Gene3D" id="1.10.274.50">
    <property type="match status" value="1"/>
</dbReference>
<keyword evidence="7 13" id="KW-0067">ATP-binding</keyword>
<dbReference type="PANTHER" id="PTHR11070">
    <property type="entry name" value="UVRD / RECB / PCRA DNA HELICASE FAMILY MEMBER"/>
    <property type="match status" value="1"/>
</dbReference>
<dbReference type="GO" id="GO:0033202">
    <property type="term" value="C:DNA helicase complex"/>
    <property type="evidence" value="ECO:0007669"/>
    <property type="project" value="TreeGrafter"/>
</dbReference>
<dbReference type="InterPro" id="IPR038726">
    <property type="entry name" value="PDDEXK_AddAB-type"/>
</dbReference>
<dbReference type="PROSITE" id="PS51217">
    <property type="entry name" value="UVRD_HELICASE_CTER"/>
    <property type="match status" value="1"/>
</dbReference>
<dbReference type="NCBIfam" id="TIGR02785">
    <property type="entry name" value="addA_Gpos"/>
    <property type="match status" value="1"/>
</dbReference>
<dbReference type="InterPro" id="IPR027417">
    <property type="entry name" value="P-loop_NTPase"/>
</dbReference>
<sequence length="1253" mass="142237">MIKIAEKPADSLWTDDQWQAIQSRGQDILVAAAAGSGKTAVLVERIISMIRKEIADVDRLLIVTFTNAAAAEMRKRIGDAIEKELSLHPASLHLRRQLGLLNKASISTLHSFCIEVLRKYYYQIDLDPGFRIADDTEAELIRQEVLENLFEEEYSKGEGHAFFDVVDAYSSDRNDIELQRLILKLYDFSRSHPEPAQWLQQMAAQYDVGEEAIIDDLPWTKELLEDVAMQLKGLGTVLERALDTARSPLGPAAYGETIENDLVFVKRLVAAAVLSWQELYDVFQSGAFATMKQVRGKEVDPVLKEKVKKMRDQVKKKVSQIKEDLFSRPPESYVIHLQEMAPVVKYLAELVQEFGRRFLKEKQEKGLLDFGDLEHFCLEILSAPSSTVENPVPSSAALEYRNRFVEVLVDEYQDTNLVQETIVRLVSKGKGEQGNLFMVGDVKQSIYRFRLAEPGLFLSKYKQFSKQGDGGSGLRIDLAKNFRSRSEVLDAANYIFKQIMNESVGEIAYSKEAELSFGANYYPETAQVEAELLLINKSSPVLDEEGEATGESEKSDSETVLLEARVMAEKIKQLIGTESNASYQVLDKTTGNMRPVKYKDIVILLRATSSWAPIILEEFKRQGIPSYAELSTGYFEAVEVNIMLSLLKVVDNPLQDIPIASVLRSPIVGFTGDEMAAVRLADKKGTYFDAVTEYIASGEDENIISRLQHFTKKLGQWRETARQGSLADLIWRIYRETGYFDFVGGLPGGKQRQANLRALYDRARQYEKTSFRGLFRFLRFIERMQDRGKDLGAARALGEQEDVVRVMTIHKSKGLEFPVVFAAGLNKQFNTMDLKESVLLHKELGLGTRYINPRFRVAYPTLPQLAIQRSKKMELLAEEMRVLYVALTRAKEKLYLLGTLNDLEKSVNQWGEALGSEEWLLPDYDRSQAKSYLDWIGRAVIRHKDSGILRNHLQNAEQGRGEPYIDPAKWRIDIFDAADYEEEHQGRKILQEEILSAIKEYKSVDLVSEEKEEAERRLNWEYGYKLSTATLSKQSVTEIKKQYQFLDEYSDRPLAGGFSSANASRPRFMQEKTLTAAERGTAMHAVMQHIDLSLQTEPEQIKELLAKMVNKELLTDEQAAHIDIGAISRFFETDIGKRVSEAPNIIREMPFSMALPVEEAALTWQGTAKETILVQGVIDCMIAEEDGFILIDYKSDTISSRFAGGFDGAKQILLERYRVQLELYGKAIERILKKPVKESYLYFFDGGHLLQVK</sequence>
<proteinExistence type="inferred from homology"/>
<dbReference type="EC" id="3.1.-.-" evidence="13"/>
<dbReference type="Pfam" id="PF00580">
    <property type="entry name" value="UvrD-helicase"/>
    <property type="match status" value="1"/>
</dbReference>
<comment type="catalytic activity">
    <reaction evidence="12 13">
        <text>ATP + H2O = ADP + phosphate + H(+)</text>
        <dbReference type="Rhea" id="RHEA:13065"/>
        <dbReference type="ChEBI" id="CHEBI:15377"/>
        <dbReference type="ChEBI" id="CHEBI:15378"/>
        <dbReference type="ChEBI" id="CHEBI:30616"/>
        <dbReference type="ChEBI" id="CHEBI:43474"/>
        <dbReference type="ChEBI" id="CHEBI:456216"/>
        <dbReference type="EC" id="5.6.2.4"/>
    </reaction>
</comment>
<reference evidence="17" key="1">
    <citation type="submission" date="2021-09" db="EMBL/GenBank/DDBJ databases">
        <title>Genome analysis of Fictibacillus sp. KIGAM418 isolated from marine sediment.</title>
        <authorList>
            <person name="Seo M.-J."/>
            <person name="Cho E.-S."/>
            <person name="Hwang C.Y."/>
        </authorList>
    </citation>
    <scope>NUCLEOTIDE SEQUENCE</scope>
    <source>
        <strain evidence="17">KIGAM418</strain>
    </source>
</reference>
<evidence type="ECO:0000256" key="14">
    <source>
        <dbReference type="PROSITE-ProRule" id="PRU00560"/>
    </source>
</evidence>
<dbReference type="InterPro" id="IPR011604">
    <property type="entry name" value="PDDEXK-like_dom_sf"/>
</dbReference>